<evidence type="ECO:0000313" key="1">
    <source>
        <dbReference type="EMBL" id="MBE9191442.1"/>
    </source>
</evidence>
<name>A0ABR9UT13_9CHRO</name>
<reference evidence="1 2" key="1">
    <citation type="submission" date="2020-10" db="EMBL/GenBank/DDBJ databases">
        <authorList>
            <person name="Castelo-Branco R."/>
            <person name="Eusebio N."/>
            <person name="Adriana R."/>
            <person name="Vieira A."/>
            <person name="Brugerolle De Fraissinette N."/>
            <person name="Rezende De Castro R."/>
            <person name="Schneider M.P."/>
            <person name="Vasconcelos V."/>
            <person name="Leao P.N."/>
        </authorList>
    </citation>
    <scope>NUCLEOTIDE SEQUENCE [LARGE SCALE GENOMIC DNA]</scope>
    <source>
        <strain evidence="1 2">LEGE 06123</strain>
    </source>
</reference>
<evidence type="ECO:0000313" key="2">
    <source>
        <dbReference type="Proteomes" id="UP000651156"/>
    </source>
</evidence>
<proteinExistence type="predicted"/>
<protein>
    <submittedName>
        <fullName evidence="1">Uncharacterized protein</fullName>
    </submittedName>
</protein>
<dbReference type="Proteomes" id="UP000651156">
    <property type="component" value="Unassembled WGS sequence"/>
</dbReference>
<accession>A0ABR9UT13</accession>
<comment type="caution">
    <text evidence="1">The sequence shown here is derived from an EMBL/GenBank/DDBJ whole genome shotgun (WGS) entry which is preliminary data.</text>
</comment>
<organism evidence="1 2">
    <name type="scientific">Gloeocapsopsis crepidinum LEGE 06123</name>
    <dbReference type="NCBI Taxonomy" id="588587"/>
    <lineage>
        <taxon>Bacteria</taxon>
        <taxon>Bacillati</taxon>
        <taxon>Cyanobacteriota</taxon>
        <taxon>Cyanophyceae</taxon>
        <taxon>Oscillatoriophycideae</taxon>
        <taxon>Chroococcales</taxon>
        <taxon>Chroococcaceae</taxon>
        <taxon>Gloeocapsopsis</taxon>
    </lineage>
</organism>
<keyword evidence="2" id="KW-1185">Reference proteome</keyword>
<dbReference type="EMBL" id="JADEWN010000032">
    <property type="protein sequence ID" value="MBE9191442.1"/>
    <property type="molecule type" value="Genomic_DNA"/>
</dbReference>
<sequence>MPVATRVDSFVAPTITQTTLINGIRQAFVNAGYPTPFDDFTSGTDRILVYQIVLDAARTSGTAFLRIRLTSTLVIGQQVLSSWNTSTKAGTNGSTEVTFTAVATGSQVNFVSLNATPELALIMLTQGTLAIPLGFFAPINRPSWWNLDAWNYCFVPTGNTFAAFRSTTNNPYANITYDTSLNVNRMGTANSQTNRRDILPGVILYTQSNQGIAGRSSDDLIMVAASGSTRFDTLQIPGDTKEYLILDPSVGGLAVRIA</sequence>
<dbReference type="RefSeq" id="WP_193932584.1">
    <property type="nucleotide sequence ID" value="NZ_CAWPMZ010000062.1"/>
</dbReference>
<gene>
    <name evidence="1" type="ORF">IQ230_14010</name>
</gene>